<accession>A0ACC0ND94</accession>
<proteinExistence type="predicted"/>
<gene>
    <name evidence="1" type="ORF">RHMOL_Rhmol06G0167700</name>
</gene>
<comment type="caution">
    <text evidence="1">The sequence shown here is derived from an EMBL/GenBank/DDBJ whole genome shotgun (WGS) entry which is preliminary data.</text>
</comment>
<protein>
    <submittedName>
        <fullName evidence="1">Uncharacterized protein</fullName>
    </submittedName>
</protein>
<evidence type="ECO:0000313" key="2">
    <source>
        <dbReference type="Proteomes" id="UP001062846"/>
    </source>
</evidence>
<dbReference type="Proteomes" id="UP001062846">
    <property type="component" value="Chromosome 6"/>
</dbReference>
<name>A0ACC0ND94_RHOML</name>
<sequence>MVASSGPSSTFPFVDTAKHVAQGKLQTNALVDGSWTLAFRDEDYCKSAIASHCEVQVLQERNTGVVIRDEQDIMRLRELS</sequence>
<evidence type="ECO:0000313" key="1">
    <source>
        <dbReference type="EMBL" id="KAI8551216.1"/>
    </source>
</evidence>
<organism evidence="1 2">
    <name type="scientific">Rhododendron molle</name>
    <name type="common">Chinese azalea</name>
    <name type="synonym">Azalea mollis</name>
    <dbReference type="NCBI Taxonomy" id="49168"/>
    <lineage>
        <taxon>Eukaryota</taxon>
        <taxon>Viridiplantae</taxon>
        <taxon>Streptophyta</taxon>
        <taxon>Embryophyta</taxon>
        <taxon>Tracheophyta</taxon>
        <taxon>Spermatophyta</taxon>
        <taxon>Magnoliopsida</taxon>
        <taxon>eudicotyledons</taxon>
        <taxon>Gunneridae</taxon>
        <taxon>Pentapetalae</taxon>
        <taxon>asterids</taxon>
        <taxon>Ericales</taxon>
        <taxon>Ericaceae</taxon>
        <taxon>Ericoideae</taxon>
        <taxon>Rhodoreae</taxon>
        <taxon>Rhododendron</taxon>
    </lineage>
</organism>
<keyword evidence="2" id="KW-1185">Reference proteome</keyword>
<dbReference type="EMBL" id="CM046393">
    <property type="protein sequence ID" value="KAI8551216.1"/>
    <property type="molecule type" value="Genomic_DNA"/>
</dbReference>
<reference evidence="1" key="1">
    <citation type="submission" date="2022-02" db="EMBL/GenBank/DDBJ databases">
        <title>Plant Genome Project.</title>
        <authorList>
            <person name="Zhang R.-G."/>
        </authorList>
    </citation>
    <scope>NUCLEOTIDE SEQUENCE</scope>
    <source>
        <strain evidence="1">AT1</strain>
    </source>
</reference>